<comment type="function">
    <text evidence="7">Required for disulfide bond formation in some periplasmic proteins. Acts by transferring its disulfide bond to other proteins and is reduced in the process.</text>
</comment>
<dbReference type="AlphaFoldDB" id="A0A4R6UV04"/>
<dbReference type="Pfam" id="PF13098">
    <property type="entry name" value="Thioredoxin_2"/>
    <property type="match status" value="1"/>
</dbReference>
<keyword evidence="4 7" id="KW-0574">Periplasm</keyword>
<dbReference type="InterPro" id="IPR051470">
    <property type="entry name" value="Thiol:disulfide_interchange"/>
</dbReference>
<protein>
    <recommendedName>
        <fullName evidence="7">Thiol:disulfide interchange protein</fullName>
    </recommendedName>
</protein>
<keyword evidence="3 7" id="KW-0732">Signal</keyword>
<comment type="similarity">
    <text evidence="2 7">Belongs to the thioredoxin family. DsbC subfamily.</text>
</comment>
<keyword evidence="11" id="KW-1185">Reference proteome</keyword>
<evidence type="ECO:0000256" key="1">
    <source>
        <dbReference type="ARBA" id="ARBA00004418"/>
    </source>
</evidence>
<feature type="signal peptide" evidence="7">
    <location>
        <begin position="1"/>
        <end position="17"/>
    </location>
</feature>
<dbReference type="EMBL" id="SNYM01000001">
    <property type="protein sequence ID" value="TDQ51041.1"/>
    <property type="molecule type" value="Genomic_DNA"/>
</dbReference>
<gene>
    <name evidence="10" type="ORF">EV696_10110</name>
</gene>
<keyword evidence="6 7" id="KW-0676">Redox-active center</keyword>
<dbReference type="InterPro" id="IPR018950">
    <property type="entry name" value="DiS-bond_isomerase_DsbC/G_N"/>
</dbReference>
<dbReference type="InterPro" id="IPR036249">
    <property type="entry name" value="Thioredoxin-like_sf"/>
</dbReference>
<organism evidence="10 11">
    <name type="scientific">Permianibacter aggregans</name>
    <dbReference type="NCBI Taxonomy" id="1510150"/>
    <lineage>
        <taxon>Bacteria</taxon>
        <taxon>Pseudomonadati</taxon>
        <taxon>Pseudomonadota</taxon>
        <taxon>Gammaproteobacteria</taxon>
        <taxon>Pseudomonadales</taxon>
        <taxon>Pseudomonadaceae</taxon>
        <taxon>Permianibacter</taxon>
    </lineage>
</organism>
<dbReference type="SUPFAM" id="SSF52833">
    <property type="entry name" value="Thioredoxin-like"/>
    <property type="match status" value="1"/>
</dbReference>
<comment type="caution">
    <text evidence="10">The sequence shown here is derived from an EMBL/GenBank/DDBJ whole genome shotgun (WGS) entry which is preliminary data.</text>
</comment>
<evidence type="ECO:0000313" key="10">
    <source>
        <dbReference type="EMBL" id="TDQ51041.1"/>
    </source>
</evidence>
<dbReference type="RefSeq" id="WP_162848128.1">
    <property type="nucleotide sequence ID" value="NZ_CP037953.1"/>
</dbReference>
<dbReference type="InterPro" id="IPR009094">
    <property type="entry name" value="DiS-bond_isomerase_DsbC/G_N_sf"/>
</dbReference>
<evidence type="ECO:0000256" key="6">
    <source>
        <dbReference type="ARBA" id="ARBA00023284"/>
    </source>
</evidence>
<accession>A0A4R6UV04</accession>
<dbReference type="Gene3D" id="3.40.30.10">
    <property type="entry name" value="Glutaredoxin"/>
    <property type="match status" value="1"/>
</dbReference>
<evidence type="ECO:0000256" key="7">
    <source>
        <dbReference type="RuleBase" id="RU364038"/>
    </source>
</evidence>
<name>A0A4R6UV04_9GAMM</name>
<feature type="domain" description="Disulphide bond isomerase DsbC/G N-terminal" evidence="8">
    <location>
        <begin position="23"/>
        <end position="90"/>
    </location>
</feature>
<evidence type="ECO:0000313" key="11">
    <source>
        <dbReference type="Proteomes" id="UP000295375"/>
    </source>
</evidence>
<feature type="domain" description="Thioredoxin-like fold" evidence="9">
    <location>
        <begin position="121"/>
        <end position="242"/>
    </location>
</feature>
<evidence type="ECO:0000256" key="4">
    <source>
        <dbReference type="ARBA" id="ARBA00022764"/>
    </source>
</evidence>
<sequence length="249" mass="27596">MKVLFAVLAFMAMPVMANNLVESPENRIKKQIETRFPDFKVDIVRPSAIRNVYEVAMGDEIVYVSADGNHLIFGGTLLDIAKEKPVNLTQNTKQELDALRAPMRKAALDKVNENSMVSFKAPNQKYEISVFTDIDCGYCRKLHGEMNQLNALGITVHYLAFPRAGLGSPSYDKLVNVWCADDPKKAMTAAKAQKSIANKTCKNPIGDHFNLVRDFGLSGTPAIILPDGTLLPGYMPAERLLEQIKQHMG</sequence>
<evidence type="ECO:0000256" key="2">
    <source>
        <dbReference type="ARBA" id="ARBA00009813"/>
    </source>
</evidence>
<dbReference type="GO" id="GO:0042597">
    <property type="term" value="C:periplasmic space"/>
    <property type="evidence" value="ECO:0007669"/>
    <property type="project" value="UniProtKB-SubCell"/>
</dbReference>
<dbReference type="PANTHER" id="PTHR35272:SF3">
    <property type="entry name" value="THIOL:DISULFIDE INTERCHANGE PROTEIN DSBC"/>
    <property type="match status" value="1"/>
</dbReference>
<keyword evidence="5" id="KW-1015">Disulfide bond</keyword>
<feature type="chain" id="PRO_5021040320" description="Thiol:disulfide interchange protein" evidence="7">
    <location>
        <begin position="18"/>
        <end position="249"/>
    </location>
</feature>
<dbReference type="PANTHER" id="PTHR35272">
    <property type="entry name" value="THIOL:DISULFIDE INTERCHANGE PROTEIN DSBC-RELATED"/>
    <property type="match status" value="1"/>
</dbReference>
<dbReference type="CDD" id="cd03020">
    <property type="entry name" value="DsbA_DsbC_DsbG"/>
    <property type="match status" value="1"/>
</dbReference>
<dbReference type="Pfam" id="PF10411">
    <property type="entry name" value="DsbC_N"/>
    <property type="match status" value="1"/>
</dbReference>
<dbReference type="InterPro" id="IPR033954">
    <property type="entry name" value="DiS-bond_Isoase_DsbC/G"/>
</dbReference>
<evidence type="ECO:0000259" key="8">
    <source>
        <dbReference type="Pfam" id="PF10411"/>
    </source>
</evidence>
<evidence type="ECO:0000256" key="5">
    <source>
        <dbReference type="ARBA" id="ARBA00023157"/>
    </source>
</evidence>
<dbReference type="InterPro" id="IPR012336">
    <property type="entry name" value="Thioredoxin-like_fold"/>
</dbReference>
<reference evidence="10 11" key="1">
    <citation type="submission" date="2019-03" db="EMBL/GenBank/DDBJ databases">
        <title>Genomic Encyclopedia of Type Strains, Phase IV (KMG-IV): sequencing the most valuable type-strain genomes for metagenomic binning, comparative biology and taxonomic classification.</title>
        <authorList>
            <person name="Goeker M."/>
        </authorList>
    </citation>
    <scope>NUCLEOTIDE SEQUENCE [LARGE SCALE GENOMIC DNA]</scope>
    <source>
        <strain evidence="10 11">DSM 103792</strain>
    </source>
</reference>
<proteinExistence type="inferred from homology"/>
<evidence type="ECO:0000256" key="3">
    <source>
        <dbReference type="ARBA" id="ARBA00022729"/>
    </source>
</evidence>
<dbReference type="Proteomes" id="UP000295375">
    <property type="component" value="Unassembled WGS sequence"/>
</dbReference>
<dbReference type="Gene3D" id="3.10.450.70">
    <property type="entry name" value="Disulphide bond isomerase, DsbC/G, N-terminal"/>
    <property type="match status" value="1"/>
</dbReference>
<evidence type="ECO:0000259" key="9">
    <source>
        <dbReference type="Pfam" id="PF13098"/>
    </source>
</evidence>
<comment type="subcellular location">
    <subcellularLocation>
        <location evidence="1 7">Periplasm</location>
    </subcellularLocation>
</comment>
<dbReference type="SUPFAM" id="SSF54423">
    <property type="entry name" value="DsbC/DsbG N-terminal domain-like"/>
    <property type="match status" value="1"/>
</dbReference>